<evidence type="ECO:0000313" key="2">
    <source>
        <dbReference type="EMBL" id="NEB93881.1"/>
    </source>
</evidence>
<dbReference type="RefSeq" id="WP_164190456.1">
    <property type="nucleotide sequence ID" value="NZ_JAAGMR010000223.1"/>
</dbReference>
<dbReference type="Gene3D" id="1.50.10.20">
    <property type="match status" value="1"/>
</dbReference>
<dbReference type="Pfam" id="PF03663">
    <property type="entry name" value="Glyco_hydro_76"/>
    <property type="match status" value="1"/>
</dbReference>
<dbReference type="PROSITE" id="PS50231">
    <property type="entry name" value="RICIN_B_LECTIN"/>
    <property type="match status" value="1"/>
</dbReference>
<reference evidence="2 3" key="1">
    <citation type="submission" date="2020-01" db="EMBL/GenBank/DDBJ databases">
        <title>Insect and environment-associated Actinomycetes.</title>
        <authorList>
            <person name="Currrie C."/>
            <person name="Chevrette M."/>
            <person name="Carlson C."/>
            <person name="Stubbendieck R."/>
            <person name="Wendt-Pienkowski E."/>
        </authorList>
    </citation>
    <scope>NUCLEOTIDE SEQUENCE [LARGE SCALE GENOMIC DNA]</scope>
    <source>
        <strain evidence="2 3">SID7754</strain>
    </source>
</reference>
<protein>
    <recommendedName>
        <fullName evidence="1">Ricin B lectin domain-containing protein</fullName>
    </recommendedName>
</protein>
<evidence type="ECO:0000313" key="3">
    <source>
        <dbReference type="Proteomes" id="UP000470520"/>
    </source>
</evidence>
<evidence type="ECO:0000259" key="1">
    <source>
        <dbReference type="SMART" id="SM00458"/>
    </source>
</evidence>
<dbReference type="Pfam" id="PF00652">
    <property type="entry name" value="Ricin_B_lectin"/>
    <property type="match status" value="1"/>
</dbReference>
<dbReference type="SMART" id="SM00458">
    <property type="entry name" value="RICIN"/>
    <property type="match status" value="1"/>
</dbReference>
<name>A0A7K3QVK2_9ACTN</name>
<dbReference type="InterPro" id="IPR053169">
    <property type="entry name" value="MUG_Protein"/>
</dbReference>
<dbReference type="PANTHER" id="PTHR47791:SF1">
    <property type="entry name" value="ENDO MANNANASE, GH76 FAMILY (EUROFUNG)"/>
    <property type="match status" value="1"/>
</dbReference>
<dbReference type="AlphaFoldDB" id="A0A7K3QVK2"/>
<dbReference type="InterPro" id="IPR000772">
    <property type="entry name" value="Ricin_B_lectin"/>
</dbReference>
<dbReference type="EMBL" id="JAAGMR010000223">
    <property type="protein sequence ID" value="NEB93881.1"/>
    <property type="molecule type" value="Genomic_DNA"/>
</dbReference>
<gene>
    <name evidence="2" type="ORF">G3I21_19655</name>
</gene>
<comment type="caution">
    <text evidence="2">The sequence shown here is derived from an EMBL/GenBank/DDBJ whole genome shotgun (WGS) entry which is preliminary data.</text>
</comment>
<dbReference type="Gene3D" id="2.80.10.50">
    <property type="match status" value="1"/>
</dbReference>
<organism evidence="2 3">
    <name type="scientific">Streptomyces bauhiniae</name>
    <dbReference type="NCBI Taxonomy" id="2340725"/>
    <lineage>
        <taxon>Bacteria</taxon>
        <taxon>Bacillati</taxon>
        <taxon>Actinomycetota</taxon>
        <taxon>Actinomycetes</taxon>
        <taxon>Kitasatosporales</taxon>
        <taxon>Streptomycetaceae</taxon>
        <taxon>Streptomyces</taxon>
    </lineage>
</organism>
<dbReference type="GO" id="GO:0005975">
    <property type="term" value="P:carbohydrate metabolic process"/>
    <property type="evidence" value="ECO:0007669"/>
    <property type="project" value="InterPro"/>
</dbReference>
<accession>A0A7K3QVK2</accession>
<sequence>MKTDTHTLGRWAARAVVTLLGLLLVIPGTVRAQAAPTPAASSIAVLMKSYNADNGRIDANGWWTAAVSLSTVMTYHQATGDSQYDYAITGAFAKNSNFTNDYIDDTGWWALVWLQAYDITGNTNYLNMAKTTTNYMHNYWDSQCGGGVYWSTAKQYKASIANELFLAATAGLHNRIAGDTTYGGWATDEWNWFRNSGLIKGNLVQDGLSVPNCTFSTANYSYNQGVILQGLVEQSRATGDTSLLGTATTIANAAVARFNHNGVLYDGCEPNCTGDGSAFKGIFARYLRSLANATRSTAYDTFLATTANSILANDTNSAGQQGNSFVGPFALWTPSTQTAAAEVLVAALGPTTTPPPTNSSGVLRGQESSRCADVPNASQTNGARLALWDCNGGANQTWTTDSSGRLTVYGSKCLDVDGAGTADGTAVQIWDCNNTGAQTWSVRSDGTVVNTGSGKCLDATGHGTANGTLLEIWTCNGGNNQKWNRT</sequence>
<feature type="domain" description="Ricin B lectin" evidence="1">
    <location>
        <begin position="360"/>
        <end position="486"/>
    </location>
</feature>
<dbReference type="SUPFAM" id="SSF50370">
    <property type="entry name" value="Ricin B-like lectins"/>
    <property type="match status" value="1"/>
</dbReference>
<proteinExistence type="predicted"/>
<dbReference type="InterPro" id="IPR035992">
    <property type="entry name" value="Ricin_B-like_lectins"/>
</dbReference>
<dbReference type="InterPro" id="IPR005198">
    <property type="entry name" value="Glyco_hydro_76"/>
</dbReference>
<dbReference type="SUPFAM" id="SSF48208">
    <property type="entry name" value="Six-hairpin glycosidases"/>
    <property type="match status" value="1"/>
</dbReference>
<dbReference type="InterPro" id="IPR008928">
    <property type="entry name" value="6-hairpin_glycosidase_sf"/>
</dbReference>
<dbReference type="Proteomes" id="UP000470520">
    <property type="component" value="Unassembled WGS sequence"/>
</dbReference>
<dbReference type="PANTHER" id="PTHR47791">
    <property type="entry name" value="MEIOTICALLY UP-REGULATED GENE 191 PROTEIN"/>
    <property type="match status" value="1"/>
</dbReference>
<dbReference type="CDD" id="cd23418">
    <property type="entry name" value="beta-trefoil_Ricin_XLN-like"/>
    <property type="match status" value="1"/>
</dbReference>